<feature type="region of interest" description="Disordered" evidence="5">
    <location>
        <begin position="101"/>
        <end position="125"/>
    </location>
</feature>
<keyword evidence="3" id="KW-0731">Sigma factor</keyword>
<feature type="compositionally biased region" description="Acidic residues" evidence="5">
    <location>
        <begin position="101"/>
        <end position="116"/>
    </location>
</feature>
<sequence length="212" mass="24189">MSKYVDEAQGVALLKRIAAKDRKAFEAFYYLYAEGFGRFLMKMLKHQEWVDEAVNDVMLTVWQSAGSYDPEKGRLSTWLFGIAHKKGLKLLERNGRYREESLEDYPEEADSDEDGAPELYNTDMSPNSQPERVVMGWELGDAMSWAFSKLSADHLAVIDLCFAEGYSYQEIADIVGCPINTVKTRLFHARKRLAELLARKGFSLPEQVKVTI</sequence>
<feature type="domain" description="RNA polymerase sigma factor 70 region 4 type 2" evidence="7">
    <location>
        <begin position="148"/>
        <end position="193"/>
    </location>
</feature>
<dbReference type="InterPro" id="IPR013249">
    <property type="entry name" value="RNA_pol_sigma70_r4_t2"/>
</dbReference>
<reference evidence="8 9" key="1">
    <citation type="journal article" date="2013" name="Genome Announc.">
        <title>Draft Genome Sequence of the Methanotrophic Gammaproteobacterium Methyloglobulus morosus DSM 22980 Strain KoM1.</title>
        <authorList>
            <person name="Poehlein A."/>
            <person name="Deutzmann J.S."/>
            <person name="Daniel R."/>
            <person name="Simeonova D.D."/>
        </authorList>
    </citation>
    <scope>NUCLEOTIDE SEQUENCE [LARGE SCALE GENOMIC DNA]</scope>
    <source>
        <strain evidence="8 9">KoM1</strain>
    </source>
</reference>
<evidence type="ECO:0000256" key="3">
    <source>
        <dbReference type="ARBA" id="ARBA00023082"/>
    </source>
</evidence>
<evidence type="ECO:0000313" key="8">
    <source>
        <dbReference type="EMBL" id="ESS71510.1"/>
    </source>
</evidence>
<dbReference type="InterPro" id="IPR013325">
    <property type="entry name" value="RNA_pol_sigma_r2"/>
</dbReference>
<dbReference type="EMBL" id="AYLO01000094">
    <property type="protein sequence ID" value="ESS71510.1"/>
    <property type="molecule type" value="Genomic_DNA"/>
</dbReference>
<dbReference type="RefSeq" id="WP_023495436.1">
    <property type="nucleotide sequence ID" value="NZ_AYLO01000094.1"/>
</dbReference>
<dbReference type="eggNOG" id="COG1595">
    <property type="taxonomic scope" value="Bacteria"/>
</dbReference>
<dbReference type="SUPFAM" id="SSF88946">
    <property type="entry name" value="Sigma2 domain of RNA polymerase sigma factors"/>
    <property type="match status" value="1"/>
</dbReference>
<evidence type="ECO:0000259" key="7">
    <source>
        <dbReference type="Pfam" id="PF08281"/>
    </source>
</evidence>
<keyword evidence="2" id="KW-0805">Transcription regulation</keyword>
<name>V5BDX6_9GAMM</name>
<evidence type="ECO:0000259" key="6">
    <source>
        <dbReference type="Pfam" id="PF04542"/>
    </source>
</evidence>
<dbReference type="InterPro" id="IPR036388">
    <property type="entry name" value="WH-like_DNA-bd_sf"/>
</dbReference>
<evidence type="ECO:0000256" key="2">
    <source>
        <dbReference type="ARBA" id="ARBA00023015"/>
    </source>
</evidence>
<evidence type="ECO:0000313" key="9">
    <source>
        <dbReference type="Proteomes" id="UP000017842"/>
    </source>
</evidence>
<dbReference type="InterPro" id="IPR014284">
    <property type="entry name" value="RNA_pol_sigma-70_dom"/>
</dbReference>
<keyword evidence="4" id="KW-0804">Transcription</keyword>
<dbReference type="AlphaFoldDB" id="V5BDX6"/>
<feature type="domain" description="RNA polymerase sigma-70 region 2" evidence="6">
    <location>
        <begin position="38"/>
        <end position="96"/>
    </location>
</feature>
<dbReference type="PANTHER" id="PTHR43133">
    <property type="entry name" value="RNA POLYMERASE ECF-TYPE SIGMA FACTO"/>
    <property type="match status" value="1"/>
</dbReference>
<dbReference type="OrthoDB" id="9797134at2"/>
<dbReference type="GO" id="GO:0003677">
    <property type="term" value="F:DNA binding"/>
    <property type="evidence" value="ECO:0007669"/>
    <property type="project" value="InterPro"/>
</dbReference>
<dbReference type="GO" id="GO:0016987">
    <property type="term" value="F:sigma factor activity"/>
    <property type="evidence" value="ECO:0007669"/>
    <property type="project" value="UniProtKB-KW"/>
</dbReference>
<dbReference type="PATRIC" id="fig|1116472.3.peg.2733"/>
<evidence type="ECO:0000256" key="4">
    <source>
        <dbReference type="ARBA" id="ARBA00023163"/>
    </source>
</evidence>
<dbReference type="PANTHER" id="PTHR43133:SF32">
    <property type="entry name" value="BLR3042 PROTEIN"/>
    <property type="match status" value="1"/>
</dbReference>
<dbReference type="Gene3D" id="1.10.10.10">
    <property type="entry name" value="Winged helix-like DNA-binding domain superfamily/Winged helix DNA-binding domain"/>
    <property type="match status" value="1"/>
</dbReference>
<dbReference type="CDD" id="cd06171">
    <property type="entry name" value="Sigma70_r4"/>
    <property type="match status" value="1"/>
</dbReference>
<dbReference type="Proteomes" id="UP000017842">
    <property type="component" value="Unassembled WGS sequence"/>
</dbReference>
<proteinExistence type="inferred from homology"/>
<dbReference type="SUPFAM" id="SSF88659">
    <property type="entry name" value="Sigma3 and sigma4 domains of RNA polymerase sigma factors"/>
    <property type="match status" value="1"/>
</dbReference>
<gene>
    <name evidence="8" type="ORF">MGMO_98c00140</name>
</gene>
<protein>
    <submittedName>
        <fullName evidence="8">RNA polymerase, sigma-24 subunit, ECF subfamily</fullName>
    </submittedName>
</protein>
<accession>V5BDX6</accession>
<dbReference type="Gene3D" id="1.10.1740.10">
    <property type="match status" value="1"/>
</dbReference>
<dbReference type="GO" id="GO:0006352">
    <property type="term" value="P:DNA-templated transcription initiation"/>
    <property type="evidence" value="ECO:0007669"/>
    <property type="project" value="InterPro"/>
</dbReference>
<dbReference type="Pfam" id="PF04542">
    <property type="entry name" value="Sigma70_r2"/>
    <property type="match status" value="1"/>
</dbReference>
<comment type="similarity">
    <text evidence="1">Belongs to the sigma-70 factor family. ECF subfamily.</text>
</comment>
<dbReference type="STRING" id="1116472.MGMO_98c00140"/>
<dbReference type="InterPro" id="IPR039425">
    <property type="entry name" value="RNA_pol_sigma-70-like"/>
</dbReference>
<organism evidence="8 9">
    <name type="scientific">Methyloglobulus morosus KoM1</name>
    <dbReference type="NCBI Taxonomy" id="1116472"/>
    <lineage>
        <taxon>Bacteria</taxon>
        <taxon>Pseudomonadati</taxon>
        <taxon>Pseudomonadota</taxon>
        <taxon>Gammaproteobacteria</taxon>
        <taxon>Methylococcales</taxon>
        <taxon>Methylococcaceae</taxon>
        <taxon>Methyloglobulus</taxon>
    </lineage>
</organism>
<dbReference type="InterPro" id="IPR007627">
    <property type="entry name" value="RNA_pol_sigma70_r2"/>
</dbReference>
<dbReference type="NCBIfam" id="TIGR02937">
    <property type="entry name" value="sigma70-ECF"/>
    <property type="match status" value="1"/>
</dbReference>
<keyword evidence="9" id="KW-1185">Reference proteome</keyword>
<comment type="caution">
    <text evidence="8">The sequence shown here is derived from an EMBL/GenBank/DDBJ whole genome shotgun (WGS) entry which is preliminary data.</text>
</comment>
<evidence type="ECO:0000256" key="5">
    <source>
        <dbReference type="SAM" id="MobiDB-lite"/>
    </source>
</evidence>
<evidence type="ECO:0000256" key="1">
    <source>
        <dbReference type="ARBA" id="ARBA00010641"/>
    </source>
</evidence>
<dbReference type="InterPro" id="IPR013324">
    <property type="entry name" value="RNA_pol_sigma_r3/r4-like"/>
</dbReference>
<dbReference type="Pfam" id="PF08281">
    <property type="entry name" value="Sigma70_r4_2"/>
    <property type="match status" value="1"/>
</dbReference>